<dbReference type="InterPro" id="IPR036390">
    <property type="entry name" value="WH_DNA-bd_sf"/>
</dbReference>
<reference evidence="8" key="1">
    <citation type="submission" date="2016-10" db="EMBL/GenBank/DDBJ databases">
        <authorList>
            <person name="Varghese N."/>
        </authorList>
    </citation>
    <scope>NUCLEOTIDE SEQUENCE [LARGE SCALE GENOMIC DNA]</scope>
    <source>
        <strain evidence="8">DSM 12489</strain>
    </source>
</reference>
<dbReference type="InterPro" id="IPR036388">
    <property type="entry name" value="WH-like_DNA-bd_sf"/>
</dbReference>
<dbReference type="Pfam" id="PF03466">
    <property type="entry name" value="LysR_substrate"/>
    <property type="match status" value="1"/>
</dbReference>
<keyword evidence="2" id="KW-0805">Transcription regulation</keyword>
<dbReference type="Gene3D" id="3.40.190.290">
    <property type="match status" value="1"/>
</dbReference>
<accession>A0A1H2X6J4</accession>
<dbReference type="Proteomes" id="UP000182589">
    <property type="component" value="Unassembled WGS sequence"/>
</dbReference>
<dbReference type="RefSeq" id="WP_074693618.1">
    <property type="nucleotide sequence ID" value="NZ_BSRA01000016.1"/>
</dbReference>
<dbReference type="PRINTS" id="PR00039">
    <property type="entry name" value="HTHLYSR"/>
</dbReference>
<evidence type="ECO:0000256" key="4">
    <source>
        <dbReference type="ARBA" id="ARBA00023163"/>
    </source>
</evidence>
<name>A0A1H2X6J4_9BACL</name>
<dbReference type="GO" id="GO:0000976">
    <property type="term" value="F:transcription cis-regulatory region binding"/>
    <property type="evidence" value="ECO:0007669"/>
    <property type="project" value="TreeGrafter"/>
</dbReference>
<comment type="similarity">
    <text evidence="1">Belongs to the LysR transcriptional regulatory family.</text>
</comment>
<evidence type="ECO:0000256" key="1">
    <source>
        <dbReference type="ARBA" id="ARBA00009437"/>
    </source>
</evidence>
<evidence type="ECO:0000256" key="3">
    <source>
        <dbReference type="ARBA" id="ARBA00023125"/>
    </source>
</evidence>
<keyword evidence="4" id="KW-0804">Transcription</keyword>
<dbReference type="SUPFAM" id="SSF46785">
    <property type="entry name" value="Winged helix' DNA-binding domain"/>
    <property type="match status" value="1"/>
</dbReference>
<dbReference type="PANTHER" id="PTHR30126">
    <property type="entry name" value="HTH-TYPE TRANSCRIPTIONAL REGULATOR"/>
    <property type="match status" value="1"/>
</dbReference>
<dbReference type="PANTHER" id="PTHR30126:SF39">
    <property type="entry name" value="HTH-TYPE TRANSCRIPTIONAL REGULATOR CYSL"/>
    <property type="match status" value="1"/>
</dbReference>
<protein>
    <submittedName>
        <fullName evidence="7">DNA-binding transcriptional regulator, LysR family</fullName>
    </submittedName>
    <submittedName>
        <fullName evidence="6">LysR family transcriptional regulator</fullName>
    </submittedName>
</protein>
<gene>
    <name evidence="6" type="ORF">Heshes_24130</name>
    <name evidence="7" type="ORF">SAMN04489725_11866</name>
</gene>
<dbReference type="Pfam" id="PF00126">
    <property type="entry name" value="HTH_1"/>
    <property type="match status" value="1"/>
</dbReference>
<evidence type="ECO:0000313" key="8">
    <source>
        <dbReference type="Proteomes" id="UP000182589"/>
    </source>
</evidence>
<reference evidence="7" key="2">
    <citation type="submission" date="2016-10" db="EMBL/GenBank/DDBJ databases">
        <authorList>
            <person name="de Groot N.N."/>
        </authorList>
    </citation>
    <scope>NUCLEOTIDE SEQUENCE [LARGE SCALE GENOMIC DNA]</scope>
    <source>
        <strain evidence="7">DSM 12489</strain>
    </source>
</reference>
<evidence type="ECO:0000256" key="2">
    <source>
        <dbReference type="ARBA" id="ARBA00023015"/>
    </source>
</evidence>
<dbReference type="FunFam" id="1.10.10.10:FF:000001">
    <property type="entry name" value="LysR family transcriptional regulator"/>
    <property type="match status" value="1"/>
</dbReference>
<sequence>MDWQLRVFVTVVEEQSFTHAAKKLHISQPAISQHIQALEQRLDVRLLDRERRRIRLNPAGEIVYRHAKEILALYSRMERMLEEAKEEPSGSLRIGASLTYGEYVLPHVIASFRKRYPMIQPIVEIANTQTIAHRVAVRDLDIGVVEGRDVVHDDVELTPFAEDELVVVCAKNAPWPPEGDVTPADLAAANWMIREPGSGTREFVDQLFIRLGIAPTSVAEYNSTQIIKESVEAGLGIALLSRWVVRKELAWGTLRIVPALHEPITRWFSIVTRRSAFETRATILFRDFLQSGKSSP</sequence>
<dbReference type="Proteomes" id="UP001157137">
    <property type="component" value="Unassembled WGS sequence"/>
</dbReference>
<proteinExistence type="inferred from homology"/>
<dbReference type="PROSITE" id="PS50931">
    <property type="entry name" value="HTH_LYSR"/>
    <property type="match status" value="1"/>
</dbReference>
<keyword evidence="8" id="KW-1185">Reference proteome</keyword>
<evidence type="ECO:0000313" key="6">
    <source>
        <dbReference type="EMBL" id="GLV14729.1"/>
    </source>
</evidence>
<dbReference type="InterPro" id="IPR000847">
    <property type="entry name" value="LysR_HTH_N"/>
</dbReference>
<dbReference type="CDD" id="cd08420">
    <property type="entry name" value="PBP2_CysL_like"/>
    <property type="match status" value="1"/>
</dbReference>
<reference evidence="6" key="3">
    <citation type="submission" date="2023-02" db="EMBL/GenBank/DDBJ databases">
        <title>Proposal of a novel subspecies: Alicyclobacillus hesperidum subspecies aegle.</title>
        <authorList>
            <person name="Goto K."/>
            <person name="Fujii T."/>
            <person name="Yasui K."/>
            <person name="Mochida K."/>
            <person name="Kato-Tanaka Y."/>
            <person name="Morohoshi S."/>
            <person name="An S.Y."/>
            <person name="Kasai H."/>
            <person name="Yokota A."/>
        </authorList>
    </citation>
    <scope>NUCLEOTIDE SEQUENCE</scope>
    <source>
        <strain evidence="6">DSM 12766</strain>
    </source>
</reference>
<dbReference type="InterPro" id="IPR005119">
    <property type="entry name" value="LysR_subst-bd"/>
</dbReference>
<dbReference type="AlphaFoldDB" id="A0A1H2X6J4"/>
<dbReference type="Gene3D" id="1.10.10.10">
    <property type="entry name" value="Winged helix-like DNA-binding domain superfamily/Winged helix DNA-binding domain"/>
    <property type="match status" value="1"/>
</dbReference>
<evidence type="ECO:0000259" key="5">
    <source>
        <dbReference type="PROSITE" id="PS50931"/>
    </source>
</evidence>
<dbReference type="SUPFAM" id="SSF53850">
    <property type="entry name" value="Periplasmic binding protein-like II"/>
    <property type="match status" value="1"/>
</dbReference>
<dbReference type="STRING" id="89784.SAMN04489725_11866"/>
<dbReference type="GO" id="GO:0003700">
    <property type="term" value="F:DNA-binding transcription factor activity"/>
    <property type="evidence" value="ECO:0007669"/>
    <property type="project" value="InterPro"/>
</dbReference>
<feature type="domain" description="HTH lysR-type" evidence="5">
    <location>
        <begin position="1"/>
        <end position="57"/>
    </location>
</feature>
<evidence type="ECO:0000313" key="7">
    <source>
        <dbReference type="EMBL" id="SDW88415.1"/>
    </source>
</evidence>
<dbReference type="EMBL" id="BSRA01000016">
    <property type="protein sequence ID" value="GLV14729.1"/>
    <property type="molecule type" value="Genomic_DNA"/>
</dbReference>
<keyword evidence="3 7" id="KW-0238">DNA-binding</keyword>
<dbReference type="EMBL" id="FNOJ01000018">
    <property type="protein sequence ID" value="SDW88415.1"/>
    <property type="molecule type" value="Genomic_DNA"/>
</dbReference>
<organism evidence="7 8">
    <name type="scientific">Alicyclobacillus hesperidum</name>
    <dbReference type="NCBI Taxonomy" id="89784"/>
    <lineage>
        <taxon>Bacteria</taxon>
        <taxon>Bacillati</taxon>
        <taxon>Bacillota</taxon>
        <taxon>Bacilli</taxon>
        <taxon>Bacillales</taxon>
        <taxon>Alicyclobacillaceae</taxon>
        <taxon>Alicyclobacillus</taxon>
    </lineage>
</organism>